<accession>A0A8H7TDM8</accession>
<dbReference type="EMBL" id="JAFJYH010000170">
    <property type="protein sequence ID" value="KAG4416931.1"/>
    <property type="molecule type" value="Genomic_DNA"/>
</dbReference>
<dbReference type="AlphaFoldDB" id="A0A8H7TDM8"/>
<protein>
    <submittedName>
        <fullName evidence="1">Uncharacterized protein</fullName>
    </submittedName>
</protein>
<organism evidence="1 2">
    <name type="scientific">Cadophora malorum</name>
    <dbReference type="NCBI Taxonomy" id="108018"/>
    <lineage>
        <taxon>Eukaryota</taxon>
        <taxon>Fungi</taxon>
        <taxon>Dikarya</taxon>
        <taxon>Ascomycota</taxon>
        <taxon>Pezizomycotina</taxon>
        <taxon>Leotiomycetes</taxon>
        <taxon>Helotiales</taxon>
        <taxon>Ploettnerulaceae</taxon>
        <taxon>Cadophora</taxon>
    </lineage>
</organism>
<keyword evidence="2" id="KW-1185">Reference proteome</keyword>
<proteinExistence type="predicted"/>
<evidence type="ECO:0000313" key="1">
    <source>
        <dbReference type="EMBL" id="KAG4416931.1"/>
    </source>
</evidence>
<dbReference type="Proteomes" id="UP000664132">
    <property type="component" value="Unassembled WGS sequence"/>
</dbReference>
<sequence>MDGYEKIMSTYTTYVSEFEEDIDKDTEDDSSDPFFPRAGEDETEFAISGAYAE</sequence>
<comment type="caution">
    <text evidence="1">The sequence shown here is derived from an EMBL/GenBank/DDBJ whole genome shotgun (WGS) entry which is preliminary data.</text>
</comment>
<name>A0A8H7TDM8_9HELO</name>
<reference evidence="1" key="1">
    <citation type="submission" date="2021-02" db="EMBL/GenBank/DDBJ databases">
        <title>Genome sequence Cadophora malorum strain M34.</title>
        <authorList>
            <person name="Stefanovic E."/>
            <person name="Vu D."/>
            <person name="Scully C."/>
            <person name="Dijksterhuis J."/>
            <person name="Roader J."/>
            <person name="Houbraken J."/>
        </authorList>
    </citation>
    <scope>NUCLEOTIDE SEQUENCE</scope>
    <source>
        <strain evidence="1">M34</strain>
    </source>
</reference>
<evidence type="ECO:0000313" key="2">
    <source>
        <dbReference type="Proteomes" id="UP000664132"/>
    </source>
</evidence>
<gene>
    <name evidence="1" type="ORF">IFR04_009941</name>
</gene>